<evidence type="ECO:0000259" key="2">
    <source>
        <dbReference type="PROSITE" id="PS50234"/>
    </source>
</evidence>
<dbReference type="InterPro" id="IPR002035">
    <property type="entry name" value="VWF_A"/>
</dbReference>
<dbReference type="CDD" id="cd00198">
    <property type="entry name" value="vWFA"/>
    <property type="match status" value="1"/>
</dbReference>
<gene>
    <name evidence="6" type="ORF">PC110_g12843</name>
    <name evidence="4" type="ORF">PC113_g10522</name>
    <name evidence="5" type="ORF">PC115_g9976</name>
</gene>
<evidence type="ECO:0000313" key="5">
    <source>
        <dbReference type="EMBL" id="KAG2919862.1"/>
    </source>
</evidence>
<dbReference type="Pfam" id="PF00092">
    <property type="entry name" value="VWA"/>
    <property type="match status" value="1"/>
</dbReference>
<dbReference type="Gene3D" id="3.40.50.410">
    <property type="entry name" value="von Willebrand factor, type A domain"/>
    <property type="match status" value="1"/>
</dbReference>
<organism evidence="6 7">
    <name type="scientific">Phytophthora cactorum</name>
    <dbReference type="NCBI Taxonomy" id="29920"/>
    <lineage>
        <taxon>Eukaryota</taxon>
        <taxon>Sar</taxon>
        <taxon>Stramenopiles</taxon>
        <taxon>Oomycota</taxon>
        <taxon>Peronosporomycetes</taxon>
        <taxon>Peronosporales</taxon>
        <taxon>Peronosporaceae</taxon>
        <taxon>Phytophthora</taxon>
    </lineage>
</organism>
<dbReference type="InterPro" id="IPR030383">
    <property type="entry name" value="G_VLIG_dom"/>
</dbReference>
<dbReference type="SMART" id="SM00327">
    <property type="entry name" value="VWA"/>
    <property type="match status" value="1"/>
</dbReference>
<dbReference type="VEuPathDB" id="FungiDB:PC110_g12843"/>
<dbReference type="Proteomes" id="UP000774804">
    <property type="component" value="Unassembled WGS sequence"/>
</dbReference>
<comment type="caution">
    <text evidence="6">The sequence shown here is derived from an EMBL/GenBank/DDBJ whole genome shotgun (WGS) entry which is preliminary data.</text>
</comment>
<dbReference type="EMBL" id="RCMG01000282">
    <property type="protein sequence ID" value="KAG2857642.1"/>
    <property type="molecule type" value="Genomic_DNA"/>
</dbReference>
<protein>
    <recommendedName>
        <fullName evidence="8">VWFA domain-containing protein</fullName>
    </recommendedName>
</protein>
<evidence type="ECO:0000259" key="1">
    <source>
        <dbReference type="PROSITE" id="PS50058"/>
    </source>
</evidence>
<dbReference type="Proteomes" id="UP000735874">
    <property type="component" value="Unassembled WGS sequence"/>
</dbReference>
<dbReference type="PROSITE" id="PS50058">
    <property type="entry name" value="G_PROTEIN_GAMMA"/>
    <property type="match status" value="1"/>
</dbReference>
<feature type="domain" description="VWFA" evidence="2">
    <location>
        <begin position="1908"/>
        <end position="2082"/>
    </location>
</feature>
<dbReference type="Gene3D" id="3.40.50.300">
    <property type="entry name" value="P-loop containing nucleotide triphosphate hydrolases"/>
    <property type="match status" value="1"/>
</dbReference>
<dbReference type="PROSITE" id="PS51717">
    <property type="entry name" value="G_VLIG"/>
    <property type="match status" value="1"/>
</dbReference>
<dbReference type="GO" id="GO:0005525">
    <property type="term" value="F:GTP binding"/>
    <property type="evidence" value="ECO:0007669"/>
    <property type="project" value="InterPro"/>
</dbReference>
<dbReference type="OrthoDB" id="2343366at2759"/>
<dbReference type="InterPro" id="IPR015898">
    <property type="entry name" value="G-protein_gamma-like_dom"/>
</dbReference>
<dbReference type="GO" id="GO:0007186">
    <property type="term" value="P:G protein-coupled receptor signaling pathway"/>
    <property type="evidence" value="ECO:0007669"/>
    <property type="project" value="InterPro"/>
</dbReference>
<dbReference type="EMBL" id="RCMI01000285">
    <property type="protein sequence ID" value="KAG2919862.1"/>
    <property type="molecule type" value="Genomic_DNA"/>
</dbReference>
<dbReference type="InterPro" id="IPR036465">
    <property type="entry name" value="vWFA_dom_sf"/>
</dbReference>
<dbReference type="EMBL" id="MJFZ01000352">
    <property type="protein sequence ID" value="RAW30801.1"/>
    <property type="molecule type" value="Genomic_DNA"/>
</dbReference>
<evidence type="ECO:0000313" key="4">
    <source>
        <dbReference type="EMBL" id="KAG2857642.1"/>
    </source>
</evidence>
<accession>A0A329S233</accession>
<reference evidence="4" key="2">
    <citation type="submission" date="2018-10" db="EMBL/GenBank/DDBJ databases">
        <title>Effector identification in a new, highly contiguous assembly of the strawberry crown rot pathogen Phytophthora cactorum.</title>
        <authorList>
            <person name="Armitage A.D."/>
            <person name="Nellist C.F."/>
            <person name="Bates H."/>
            <person name="Vickerstaff R.J."/>
            <person name="Harrison R.J."/>
        </authorList>
    </citation>
    <scope>NUCLEOTIDE SEQUENCE</scope>
    <source>
        <strain evidence="4">15-7</strain>
        <strain evidence="5">4032</strain>
    </source>
</reference>
<evidence type="ECO:0000259" key="3">
    <source>
        <dbReference type="PROSITE" id="PS51717"/>
    </source>
</evidence>
<proteinExistence type="predicted"/>
<sequence length="2095" mass="233424">MEAGEGANASLPSAESNGEDLFRLLKFVRETQCEMEVVKPVLDELEVMRMCRSFGMMSSVNPKDFDFNVLHAREFDDDFVRFLRFELFENACPGDVKLKGLFGKQAQVADALVDLKACSIGTVASLAGATDGIYCVKINPESNEGQSNGEKNVAGLVVFSWIRDELFEPKELRDTPAFVLRFLTGLTPDIICSTSPSDLEQVATAMTTSDEQEDDELSSYSVSFHIEKQEDQPDSSSCVAVSSVDLEALPEDCSNICLLKGSYPAIAVTRTMNSVIRPKQFRRIFHSHMQLSFAEWLKAESQHCRIDLNPVIVRSAKLCQNILKAFDMWPEDEMNAAWEAQEKKEQQDYALAAQQLKEEIANQRAIVDQVSNELFQLRGSDTANPALITSLQTALSVYESFREWIRSTCLRKIDRNIQLTLDAPNCLRKVEAKLFAVYSCGDVGELGKLLEMCATTPRPDLVKAVNNRKAKTPKPEVTVEASETTWKSFMEKVSEPLIKLRTKWWIAVESVLAATNEVEPKKLKSKHKTAWYDHVRPIIESKFEQLRQFLLSKDGLLITVSACPRGRGNVYCEGTKEVYAPPSVCQDIVKLNMQVGKTKSATGRQELLGQHLVAPGENYVAMFTVKVRSAVKICTGKERMCVKFIYFPPSTDSRRPSRANEKVIRTLGKFASLCDYDARNRIMTFLSEDSVGIYKFDESFRKMERMKVVDLGVRSTLAELPFRDVLLLDSTVYVTDSSGCSQGIDIHNDQTSNVMNVHDETSLSCSRLLELADNLAIGVVSRVASDDGAFEGVLKCISRDDNRHLPDLRLGVKFLTDRVNVQCVDDGVLVLDPLAQKVYFFSVRVTVRSDSYRMRQSDNGGSKASESDSSNADCPRKQHWMYAFYHVFEKFPVRGLLDVGVPSPVSILVACSGVEETNAALENYHDFLSLLMSDLMALNKPLHGLDLTSGLKVQRSLAGVTMKSKPLKSLFQTLITFLPVQICRAEGNALTVLHDGMDQSLEPEDEFQAWGAADIAESIRFGLLSPLLCAWRGRCVVITSMGKQSTGKSYFLNHLTGSSFAIAGNRCTDGAWMTLRIMQDVLLVVLDFEGLGSFERTDQEDVFLSVLNASLSMFTIFRMEMRFDKDIDGLFTKFQKGINLLKNDERLFQGTLYMSVKDVNPNDRHGILSEFQRKFQKLLTVNRDRNFLTEMYSGKLKINCSPPLGTLGYYDSLRHARQLIETLVNDPDLSSRGFKSGSSYHDCIRLVLAKISILDWTAVDESSQRLEMNELHRKLPGAIRTGCLIPAEAQTKNESLPRSLKDPLLHDKSLLCMLGLGQLSRDYPEFSECWAIVNQEVTLDEMDDEDVDFGPSACFQANAGTSSIHFTLQNLFQRYLALTAKGPLEKIMGKDYANFDAIVSFLVCRRKTKVILWVKQLLGTERFMDEWEQIEQTYILPFEALFRRCLHSCAKCQLQCMRSACHSFDEDHDCGMSHTCRGLCEYCALNYRPGKEMPRCVGQAGHEGKCDCVKGDHTCGAGCSLIGASNCGGLCVLIGGHDGDHRCSVKQHACGAACSATKCRGKCILNTEHRHTVHKCAETQCKHACKMDGCKEWCSTANHFHDQFELGVKFAEENGQRSGTEPSLLGKIVHLCNSRHTCNAPCEMEGICARSVQVSMSKFSGSCDTFDYELKQMVGVRNKCAIVLQPGETNHDGIAHSCVKVLPNGTKSVHGCGVRCEACEYYCDKPIGHEGEHSAAHGNMRNMHFVAEDDVINWEDRKYVPGEKGVAEMCNMHCSSAGRGHVHYSKCDKETSSACVYTGLQDQRRHCMNELKPRPEHQVDELLHEKYWKTIGWEDPCRSAVERALFTKCPYLCDTAEHNGEGKSPSYCDLEAWHLPAATPSIAERRGFSYVSGHRFACSHASTTGKVHHVFVLDCSGSMRGDPWEELVSGVRGYLQSRLAAGVKQDIVSVVTFGNQGIIEFEGVPIRTAPNRSIDFHGGGTFYSNGLNQANAIFSRTNLSVYKPVMIFFTDGRPADRKKGPALAVDVRNRFAKFGLRTFVVGYGRASDMGLEDLAEKLGGSVHEALTTADLREAFRSISVSLGARAGLIHTTTAA</sequence>
<evidence type="ECO:0008006" key="8">
    <source>
        <dbReference type="Google" id="ProtNLM"/>
    </source>
</evidence>
<evidence type="ECO:0000313" key="6">
    <source>
        <dbReference type="EMBL" id="RAW30801.1"/>
    </source>
</evidence>
<name>A0A329S233_9STRA</name>
<feature type="domain" description="VLIG-type G" evidence="3">
    <location>
        <begin position="1032"/>
        <end position="1113"/>
    </location>
</feature>
<reference evidence="6 7" key="1">
    <citation type="submission" date="2018-01" db="EMBL/GenBank/DDBJ databases">
        <title>Draft genome of the strawberry crown rot pathogen Phytophthora cactorum.</title>
        <authorList>
            <person name="Armitage A.D."/>
            <person name="Lysoe E."/>
            <person name="Nellist C.F."/>
            <person name="Harrison R.J."/>
            <person name="Brurberg M.B."/>
        </authorList>
    </citation>
    <scope>NUCLEOTIDE SEQUENCE [LARGE SCALE GENOMIC DNA]</scope>
    <source>
        <strain evidence="6 7">10300</strain>
    </source>
</reference>
<dbReference type="Proteomes" id="UP000251314">
    <property type="component" value="Unassembled WGS sequence"/>
</dbReference>
<dbReference type="SUPFAM" id="SSF52540">
    <property type="entry name" value="P-loop containing nucleoside triphosphate hydrolases"/>
    <property type="match status" value="1"/>
</dbReference>
<dbReference type="SUPFAM" id="SSF53300">
    <property type="entry name" value="vWA-like"/>
    <property type="match status" value="1"/>
</dbReference>
<dbReference type="PROSITE" id="PS50234">
    <property type="entry name" value="VWFA"/>
    <property type="match status" value="1"/>
</dbReference>
<evidence type="ECO:0000313" key="7">
    <source>
        <dbReference type="Proteomes" id="UP000251314"/>
    </source>
</evidence>
<dbReference type="InterPro" id="IPR027417">
    <property type="entry name" value="P-loop_NTPase"/>
</dbReference>
<dbReference type="PANTHER" id="PTHR22796:SF1">
    <property type="entry name" value="VWFA DOMAIN-CONTAINING PROTEIN"/>
    <property type="match status" value="1"/>
</dbReference>
<dbReference type="PANTHER" id="PTHR22796">
    <property type="entry name" value="URG4-RELATED"/>
    <property type="match status" value="1"/>
</dbReference>
<feature type="domain" description="G protein gamma" evidence="1">
    <location>
        <begin position="349"/>
        <end position="409"/>
    </location>
</feature>
<keyword evidence="7" id="KW-1185">Reference proteome</keyword>